<keyword evidence="2" id="KW-1185">Reference proteome</keyword>
<accession>A0A5C1AGR1</accession>
<gene>
    <name evidence="1" type="ORF">PX52LOC_03908</name>
</gene>
<dbReference type="KEGG" id="lrs:PX52LOC_03908"/>
<dbReference type="EMBL" id="CP042425">
    <property type="protein sequence ID" value="QEL16932.1"/>
    <property type="molecule type" value="Genomic_DNA"/>
</dbReference>
<reference evidence="2" key="1">
    <citation type="submission" date="2019-08" db="EMBL/GenBank/DDBJ databases">
        <title>Limnoglobus roseus gen. nov., sp. nov., a novel freshwater planctomycete with a giant genome from the family Gemmataceae.</title>
        <authorList>
            <person name="Kulichevskaya I.S."/>
            <person name="Naumoff D.G."/>
            <person name="Miroshnikov K."/>
            <person name="Ivanova A."/>
            <person name="Philippov D.A."/>
            <person name="Hakobyan A."/>
            <person name="Rijpstra I.C."/>
            <person name="Sinninghe Damste J.S."/>
            <person name="Liesack W."/>
            <person name="Dedysh S.N."/>
        </authorList>
    </citation>
    <scope>NUCLEOTIDE SEQUENCE [LARGE SCALE GENOMIC DNA]</scope>
    <source>
        <strain evidence="2">PX52</strain>
    </source>
</reference>
<protein>
    <submittedName>
        <fullName evidence="1">Uncharacterized protein</fullName>
    </submittedName>
</protein>
<dbReference type="OrthoDB" id="300317at2"/>
<sequence>MMPVQELLNIEQHLESKGIDRRCKACGHEQMKVFDYAFLAPMQGTQAVADFFALMCPHCAHSLFFSVRSPSVLKQWADKGETVEGG</sequence>
<dbReference type="Proteomes" id="UP000324974">
    <property type="component" value="Chromosome"/>
</dbReference>
<dbReference type="AlphaFoldDB" id="A0A5C1AGR1"/>
<evidence type="ECO:0000313" key="1">
    <source>
        <dbReference type="EMBL" id="QEL16932.1"/>
    </source>
</evidence>
<evidence type="ECO:0000313" key="2">
    <source>
        <dbReference type="Proteomes" id="UP000324974"/>
    </source>
</evidence>
<dbReference type="RefSeq" id="WP_149111598.1">
    <property type="nucleotide sequence ID" value="NZ_CP042425.1"/>
</dbReference>
<name>A0A5C1AGR1_9BACT</name>
<organism evidence="1 2">
    <name type="scientific">Limnoglobus roseus</name>
    <dbReference type="NCBI Taxonomy" id="2598579"/>
    <lineage>
        <taxon>Bacteria</taxon>
        <taxon>Pseudomonadati</taxon>
        <taxon>Planctomycetota</taxon>
        <taxon>Planctomycetia</taxon>
        <taxon>Gemmatales</taxon>
        <taxon>Gemmataceae</taxon>
        <taxon>Limnoglobus</taxon>
    </lineage>
</organism>
<proteinExistence type="predicted"/>